<accession>A0A1T5DA97</accession>
<dbReference type="Proteomes" id="UP000190150">
    <property type="component" value="Unassembled WGS sequence"/>
</dbReference>
<dbReference type="RefSeq" id="WP_139375257.1">
    <property type="nucleotide sequence ID" value="NZ_FUZF01000006.1"/>
</dbReference>
<dbReference type="STRING" id="1513896.SAMN05660841_01877"/>
<dbReference type="EMBL" id="FUZF01000006">
    <property type="protein sequence ID" value="SKB68420.1"/>
    <property type="molecule type" value="Genomic_DNA"/>
</dbReference>
<evidence type="ECO:0000256" key="1">
    <source>
        <dbReference type="SAM" id="SignalP"/>
    </source>
</evidence>
<keyword evidence="1" id="KW-0732">Signal</keyword>
<sequence length="406" mass="47228">MNRYRSIFFSCSQLHLSLILLLVVACTSPKSKDSFSPNYALYLLNADGSNSFYLKESLHDEGNIQEISVPNDNFTREYIQKDGYFFHVNERTDHLVRYQLNDLNELITLDSIQLKDGYLENYLWKNDSDTLLLFTVEKKTTDKSRMYVLDAKNFKLLREQLLPIPNAVADFDLLNIGVVDIVKDRLWIAYSYSKYLKDRDYTTSDTMYYTTVDFTTLEVLDLQRDSRSSYPGGLNTVQSYSARDESGDFYFMSCPGVALGNNQSLPTAIFRKKSGQVRVDTDYILNISKAINNHAYGFWYLGKHKAIIRSEQKEKYTDFSNHHSTYQFEYYLVDLISQKFQKLDLPLDKGTRKENVLVQGDSVYFGIDSEDQQHQIWHYSISQDRLTPVSSVSKSVDYILRLDFLK</sequence>
<dbReference type="AlphaFoldDB" id="A0A1T5DA97"/>
<dbReference type="PROSITE" id="PS51257">
    <property type="entry name" value="PROKAR_LIPOPROTEIN"/>
    <property type="match status" value="1"/>
</dbReference>
<gene>
    <name evidence="2" type="ORF">SAMN05660841_01877</name>
</gene>
<feature type="chain" id="PRO_5012482183" description="DUF4221 domain-containing protein" evidence="1">
    <location>
        <begin position="26"/>
        <end position="406"/>
    </location>
</feature>
<keyword evidence="3" id="KW-1185">Reference proteome</keyword>
<evidence type="ECO:0000313" key="2">
    <source>
        <dbReference type="EMBL" id="SKB68420.1"/>
    </source>
</evidence>
<evidence type="ECO:0000313" key="3">
    <source>
        <dbReference type="Proteomes" id="UP000190150"/>
    </source>
</evidence>
<proteinExistence type="predicted"/>
<evidence type="ECO:0008006" key="4">
    <source>
        <dbReference type="Google" id="ProtNLM"/>
    </source>
</evidence>
<name>A0A1T5DA97_9SPHI</name>
<feature type="signal peptide" evidence="1">
    <location>
        <begin position="1"/>
        <end position="25"/>
    </location>
</feature>
<reference evidence="3" key="1">
    <citation type="submission" date="2017-02" db="EMBL/GenBank/DDBJ databases">
        <authorList>
            <person name="Varghese N."/>
            <person name="Submissions S."/>
        </authorList>
    </citation>
    <scope>NUCLEOTIDE SEQUENCE [LARGE SCALE GENOMIC DNA]</scope>
    <source>
        <strain evidence="3">DSM 24091</strain>
    </source>
</reference>
<dbReference type="OrthoDB" id="736172at2"/>
<protein>
    <recommendedName>
        <fullName evidence="4">DUF4221 domain-containing protein</fullName>
    </recommendedName>
</protein>
<organism evidence="2 3">
    <name type="scientific">Sphingobacterium nematocida</name>
    <dbReference type="NCBI Taxonomy" id="1513896"/>
    <lineage>
        <taxon>Bacteria</taxon>
        <taxon>Pseudomonadati</taxon>
        <taxon>Bacteroidota</taxon>
        <taxon>Sphingobacteriia</taxon>
        <taxon>Sphingobacteriales</taxon>
        <taxon>Sphingobacteriaceae</taxon>
        <taxon>Sphingobacterium</taxon>
    </lineage>
</organism>